<dbReference type="RefSeq" id="WP_170917380.1">
    <property type="nucleotide sequence ID" value="NZ_FUZT01000005.1"/>
</dbReference>
<dbReference type="AlphaFoldDB" id="A0A1T5L0M8"/>
<organism evidence="1 2">
    <name type="scientific">Maledivibacter halophilus</name>
    <dbReference type="NCBI Taxonomy" id="36842"/>
    <lineage>
        <taxon>Bacteria</taxon>
        <taxon>Bacillati</taxon>
        <taxon>Bacillota</taxon>
        <taxon>Clostridia</taxon>
        <taxon>Peptostreptococcales</taxon>
        <taxon>Caminicellaceae</taxon>
        <taxon>Maledivibacter</taxon>
    </lineage>
</organism>
<gene>
    <name evidence="1" type="ORF">SAMN02194393_02290</name>
</gene>
<evidence type="ECO:0000313" key="1">
    <source>
        <dbReference type="EMBL" id="SKC69632.1"/>
    </source>
</evidence>
<dbReference type="STRING" id="36842.SAMN02194393_02290"/>
<reference evidence="1 2" key="1">
    <citation type="submission" date="2017-02" db="EMBL/GenBank/DDBJ databases">
        <authorList>
            <person name="Peterson S.W."/>
        </authorList>
    </citation>
    <scope>NUCLEOTIDE SEQUENCE [LARGE SCALE GENOMIC DNA]</scope>
    <source>
        <strain evidence="1 2">M1</strain>
    </source>
</reference>
<accession>A0A1T5L0M8</accession>
<dbReference type="EMBL" id="FUZT01000005">
    <property type="protein sequence ID" value="SKC69632.1"/>
    <property type="molecule type" value="Genomic_DNA"/>
</dbReference>
<protein>
    <submittedName>
        <fullName evidence="1">Uncharacterized protein</fullName>
    </submittedName>
</protein>
<name>A0A1T5L0M8_9FIRM</name>
<keyword evidence="2" id="KW-1185">Reference proteome</keyword>
<sequence>MKCKSCGLEINAITAKRCPRCNALINLPNKCSECQGCSLFSINKKGDKKCPLDINKD</sequence>
<evidence type="ECO:0000313" key="2">
    <source>
        <dbReference type="Proteomes" id="UP000190285"/>
    </source>
</evidence>
<dbReference type="Proteomes" id="UP000190285">
    <property type="component" value="Unassembled WGS sequence"/>
</dbReference>
<proteinExistence type="predicted"/>